<name>A0AAV9BZM4_ACOCL</name>
<accession>A0AAV9BZM4</accession>
<sequence length="111" mass="13319">MYSFSYAKTPPPETHRMRRRRRRIWVFVFLKRVVRSLCGGGGGRRLRRRVLWSSLWARRVRRSYYDCESYKKNFDEGGWKEEEEDFWGRGSFAFRFGMSTSFVHGFSVGAS</sequence>
<keyword evidence="2" id="KW-1185">Reference proteome</keyword>
<proteinExistence type="predicted"/>
<evidence type="ECO:0000313" key="2">
    <source>
        <dbReference type="Proteomes" id="UP001180020"/>
    </source>
</evidence>
<dbReference type="Proteomes" id="UP001180020">
    <property type="component" value="Unassembled WGS sequence"/>
</dbReference>
<dbReference type="EMBL" id="JAUJYO010000022">
    <property type="protein sequence ID" value="KAK1281596.1"/>
    <property type="molecule type" value="Genomic_DNA"/>
</dbReference>
<gene>
    <name evidence="1" type="ORF">QJS10_CPB22g01496</name>
</gene>
<comment type="caution">
    <text evidence="1">The sequence shown here is derived from an EMBL/GenBank/DDBJ whole genome shotgun (WGS) entry which is preliminary data.</text>
</comment>
<reference evidence="1" key="2">
    <citation type="submission" date="2023-06" db="EMBL/GenBank/DDBJ databases">
        <authorList>
            <person name="Ma L."/>
            <person name="Liu K.-W."/>
            <person name="Li Z."/>
            <person name="Hsiao Y.-Y."/>
            <person name="Qi Y."/>
            <person name="Fu T."/>
            <person name="Tang G."/>
            <person name="Zhang D."/>
            <person name="Sun W.-H."/>
            <person name="Liu D.-K."/>
            <person name="Li Y."/>
            <person name="Chen G.-Z."/>
            <person name="Liu X.-D."/>
            <person name="Liao X.-Y."/>
            <person name="Jiang Y.-T."/>
            <person name="Yu X."/>
            <person name="Hao Y."/>
            <person name="Huang J."/>
            <person name="Zhao X.-W."/>
            <person name="Ke S."/>
            <person name="Chen Y.-Y."/>
            <person name="Wu W.-L."/>
            <person name="Hsu J.-L."/>
            <person name="Lin Y.-F."/>
            <person name="Huang M.-D."/>
            <person name="Li C.-Y."/>
            <person name="Huang L."/>
            <person name="Wang Z.-W."/>
            <person name="Zhao X."/>
            <person name="Zhong W.-Y."/>
            <person name="Peng D.-H."/>
            <person name="Ahmad S."/>
            <person name="Lan S."/>
            <person name="Zhang J.-S."/>
            <person name="Tsai W.-C."/>
            <person name="Van De Peer Y."/>
            <person name="Liu Z.-J."/>
        </authorList>
    </citation>
    <scope>NUCLEOTIDE SEQUENCE</scope>
    <source>
        <strain evidence="1">CP</strain>
        <tissue evidence="1">Leaves</tissue>
    </source>
</reference>
<protein>
    <submittedName>
        <fullName evidence="1">Uncharacterized protein</fullName>
    </submittedName>
</protein>
<reference evidence="1" key="1">
    <citation type="journal article" date="2023" name="Nat. Commun.">
        <title>Diploid and tetraploid genomes of Acorus and the evolution of monocots.</title>
        <authorList>
            <person name="Ma L."/>
            <person name="Liu K.W."/>
            <person name="Li Z."/>
            <person name="Hsiao Y.Y."/>
            <person name="Qi Y."/>
            <person name="Fu T."/>
            <person name="Tang G.D."/>
            <person name="Zhang D."/>
            <person name="Sun W.H."/>
            <person name="Liu D.K."/>
            <person name="Li Y."/>
            <person name="Chen G.Z."/>
            <person name="Liu X.D."/>
            <person name="Liao X.Y."/>
            <person name="Jiang Y.T."/>
            <person name="Yu X."/>
            <person name="Hao Y."/>
            <person name="Huang J."/>
            <person name="Zhao X.W."/>
            <person name="Ke S."/>
            <person name="Chen Y.Y."/>
            <person name="Wu W.L."/>
            <person name="Hsu J.L."/>
            <person name="Lin Y.F."/>
            <person name="Huang M.D."/>
            <person name="Li C.Y."/>
            <person name="Huang L."/>
            <person name="Wang Z.W."/>
            <person name="Zhao X."/>
            <person name="Zhong W.Y."/>
            <person name="Peng D.H."/>
            <person name="Ahmad S."/>
            <person name="Lan S."/>
            <person name="Zhang J.S."/>
            <person name="Tsai W.C."/>
            <person name="Van de Peer Y."/>
            <person name="Liu Z.J."/>
        </authorList>
    </citation>
    <scope>NUCLEOTIDE SEQUENCE</scope>
    <source>
        <strain evidence="1">CP</strain>
    </source>
</reference>
<dbReference type="AlphaFoldDB" id="A0AAV9BZM4"/>
<evidence type="ECO:0000313" key="1">
    <source>
        <dbReference type="EMBL" id="KAK1281596.1"/>
    </source>
</evidence>
<organism evidence="1 2">
    <name type="scientific">Acorus calamus</name>
    <name type="common">Sweet flag</name>
    <dbReference type="NCBI Taxonomy" id="4465"/>
    <lineage>
        <taxon>Eukaryota</taxon>
        <taxon>Viridiplantae</taxon>
        <taxon>Streptophyta</taxon>
        <taxon>Embryophyta</taxon>
        <taxon>Tracheophyta</taxon>
        <taxon>Spermatophyta</taxon>
        <taxon>Magnoliopsida</taxon>
        <taxon>Liliopsida</taxon>
        <taxon>Acoraceae</taxon>
        <taxon>Acorus</taxon>
    </lineage>
</organism>